<protein>
    <submittedName>
        <fullName evidence="1">Uncharacterized protein</fullName>
    </submittedName>
</protein>
<sequence>MQSLPRVEEEPTIKERPSRLYHLRTSLLETSYTSLVPLAGDVASVRTRWNICALKDHPTRHLSSTGMRVT</sequence>
<accession>A0AAE0GJT2</accession>
<organism evidence="1 2">
    <name type="scientific">Cymbomonas tetramitiformis</name>
    <dbReference type="NCBI Taxonomy" id="36881"/>
    <lineage>
        <taxon>Eukaryota</taxon>
        <taxon>Viridiplantae</taxon>
        <taxon>Chlorophyta</taxon>
        <taxon>Pyramimonadophyceae</taxon>
        <taxon>Pyramimonadales</taxon>
        <taxon>Pyramimonadaceae</taxon>
        <taxon>Cymbomonas</taxon>
    </lineage>
</organism>
<dbReference type="Proteomes" id="UP001190700">
    <property type="component" value="Unassembled WGS sequence"/>
</dbReference>
<dbReference type="EMBL" id="LGRX02005317">
    <property type="protein sequence ID" value="KAK3278706.1"/>
    <property type="molecule type" value="Genomic_DNA"/>
</dbReference>
<evidence type="ECO:0000313" key="1">
    <source>
        <dbReference type="EMBL" id="KAK3278706.1"/>
    </source>
</evidence>
<reference evidence="1 2" key="1">
    <citation type="journal article" date="2015" name="Genome Biol. Evol.">
        <title>Comparative Genomics of a Bacterivorous Green Alga Reveals Evolutionary Causalities and Consequences of Phago-Mixotrophic Mode of Nutrition.</title>
        <authorList>
            <person name="Burns J.A."/>
            <person name="Paasch A."/>
            <person name="Narechania A."/>
            <person name="Kim E."/>
        </authorList>
    </citation>
    <scope>NUCLEOTIDE SEQUENCE [LARGE SCALE GENOMIC DNA]</scope>
    <source>
        <strain evidence="1 2">PLY_AMNH</strain>
    </source>
</reference>
<comment type="caution">
    <text evidence="1">The sequence shown here is derived from an EMBL/GenBank/DDBJ whole genome shotgun (WGS) entry which is preliminary data.</text>
</comment>
<dbReference type="AlphaFoldDB" id="A0AAE0GJT2"/>
<keyword evidence="2" id="KW-1185">Reference proteome</keyword>
<evidence type="ECO:0000313" key="2">
    <source>
        <dbReference type="Proteomes" id="UP001190700"/>
    </source>
</evidence>
<name>A0AAE0GJT2_9CHLO</name>
<gene>
    <name evidence="1" type="ORF">CYMTET_13373</name>
</gene>
<proteinExistence type="predicted"/>